<reference evidence="2 3" key="1">
    <citation type="submission" date="2009-08" db="EMBL/GenBank/DDBJ databases">
        <title>The Genome Sequence of Spizellomyces punctatus strain DAOM BR117.</title>
        <authorList>
            <consortium name="The Broad Institute Genome Sequencing Platform"/>
            <person name="Russ C."/>
            <person name="Cuomo C."/>
            <person name="Shea T."/>
            <person name="Young S.K."/>
            <person name="Zeng Q."/>
            <person name="Koehrsen M."/>
            <person name="Haas B."/>
            <person name="Borodovsky M."/>
            <person name="Guigo R."/>
            <person name="Alvarado L."/>
            <person name="Berlin A."/>
            <person name="Bochicchio J."/>
            <person name="Borenstein D."/>
            <person name="Chapman S."/>
            <person name="Chen Z."/>
            <person name="Engels R."/>
            <person name="Freedman E."/>
            <person name="Gellesch M."/>
            <person name="Goldberg J."/>
            <person name="Griggs A."/>
            <person name="Gujja S."/>
            <person name="Heiman D."/>
            <person name="Hepburn T."/>
            <person name="Howarth C."/>
            <person name="Jen D."/>
            <person name="Larson L."/>
            <person name="Lewis B."/>
            <person name="Mehta T."/>
            <person name="Park D."/>
            <person name="Pearson M."/>
            <person name="Roberts A."/>
            <person name="Saif S."/>
            <person name="Shenoy N."/>
            <person name="Sisk P."/>
            <person name="Stolte C."/>
            <person name="Sykes S."/>
            <person name="Thomson T."/>
            <person name="Walk T."/>
            <person name="White J."/>
            <person name="Yandava C."/>
            <person name="Burger G."/>
            <person name="Gray M.W."/>
            <person name="Holland P.W.H."/>
            <person name="King N."/>
            <person name="Lang F.B.F."/>
            <person name="Roger A.J."/>
            <person name="Ruiz-Trillo I."/>
            <person name="Lander E."/>
            <person name="Nusbaum C."/>
        </authorList>
    </citation>
    <scope>NUCLEOTIDE SEQUENCE [LARGE SCALE GENOMIC DNA]</scope>
    <source>
        <strain evidence="2 3">DAOM BR117</strain>
    </source>
</reference>
<feature type="compositionally biased region" description="Basic and acidic residues" evidence="1">
    <location>
        <begin position="368"/>
        <end position="379"/>
    </location>
</feature>
<protein>
    <submittedName>
        <fullName evidence="2">Uncharacterized protein</fullName>
    </submittedName>
</protein>
<keyword evidence="3" id="KW-1185">Reference proteome</keyword>
<evidence type="ECO:0000313" key="2">
    <source>
        <dbReference type="EMBL" id="KNC95839.1"/>
    </source>
</evidence>
<dbReference type="InParanoid" id="A0A0L0H4D3"/>
<name>A0A0L0H4D3_SPIPD</name>
<feature type="region of interest" description="Disordered" evidence="1">
    <location>
        <begin position="303"/>
        <end position="379"/>
    </location>
</feature>
<dbReference type="GeneID" id="27691850"/>
<organism evidence="2 3">
    <name type="scientific">Spizellomyces punctatus (strain DAOM BR117)</name>
    <dbReference type="NCBI Taxonomy" id="645134"/>
    <lineage>
        <taxon>Eukaryota</taxon>
        <taxon>Fungi</taxon>
        <taxon>Fungi incertae sedis</taxon>
        <taxon>Chytridiomycota</taxon>
        <taxon>Chytridiomycota incertae sedis</taxon>
        <taxon>Chytridiomycetes</taxon>
        <taxon>Spizellomycetales</taxon>
        <taxon>Spizellomycetaceae</taxon>
        <taxon>Spizellomyces</taxon>
    </lineage>
</organism>
<dbReference type="AlphaFoldDB" id="A0A0L0H4D3"/>
<sequence length="494" mass="54687">MAYYRANYLSDTYAISPPIPNLQKRQVGVALDYSKVDDLGRPQVVYSWNRLIHQKDLATKTNYVEPKYEPRLSSSDVLKLSAAQYTTKAYKDGLEYVKAEEDYHKKQKYLDSITPSRQGNALTIGTQNSLSGLPIPDETGHVYSYPASVTSQTGLMFQAPPNGNEIPAQPRNVNSVPVEPVILTRETEIRRDAVGNDRVNHATGIAVSLPAHLMADSYIPPIPGGFPGSTQQIHVESPQIDASVETMPRSVPIPHDTVLLNDRHDPSGVADVLERNSINDQFVSVPARTPFHFKGKEATILAGSKRKANAPPPIPRLNKKKQKTGGAEHDVVEPVTPPATPPPVAPPRPPDVIFAGSAPHGTKRRQYKQPEEKQTVKRRKIDDSIPEQEDHVEEITLMSPAEVERNVRANRRRKVDVAPAAPTALNPPTLVPLTADLGSEIRPLAKLRGGWRDAEFVVPAQPVQQVQVTEPTVRTRRRKGEEIILPPKKKQRMM</sequence>
<dbReference type="Proteomes" id="UP000053201">
    <property type="component" value="Unassembled WGS sequence"/>
</dbReference>
<evidence type="ECO:0000313" key="3">
    <source>
        <dbReference type="Proteomes" id="UP000053201"/>
    </source>
</evidence>
<dbReference type="EMBL" id="KQ257474">
    <property type="protein sequence ID" value="KNC95839.1"/>
    <property type="molecule type" value="Genomic_DNA"/>
</dbReference>
<dbReference type="RefSeq" id="XP_016603879.1">
    <property type="nucleotide sequence ID" value="XM_016756860.1"/>
</dbReference>
<accession>A0A0L0H4D3</accession>
<gene>
    <name evidence="2" type="ORF">SPPG_08706</name>
</gene>
<evidence type="ECO:0000256" key="1">
    <source>
        <dbReference type="SAM" id="MobiDB-lite"/>
    </source>
</evidence>
<feature type="region of interest" description="Disordered" evidence="1">
    <location>
        <begin position="468"/>
        <end position="494"/>
    </location>
</feature>
<dbReference type="OrthoDB" id="2145876at2759"/>
<dbReference type="VEuPathDB" id="FungiDB:SPPG_08706"/>
<feature type="compositionally biased region" description="Pro residues" evidence="1">
    <location>
        <begin position="335"/>
        <end position="350"/>
    </location>
</feature>
<proteinExistence type="predicted"/>